<evidence type="ECO:0000256" key="2">
    <source>
        <dbReference type="HAMAP-Rule" id="MF_00489"/>
    </source>
</evidence>
<organism evidence="3">
    <name type="scientific">uncultured Acetobacteraceae bacterium</name>
    <dbReference type="NCBI Taxonomy" id="169975"/>
    <lineage>
        <taxon>Bacteria</taxon>
        <taxon>Pseudomonadati</taxon>
        <taxon>Pseudomonadota</taxon>
        <taxon>Alphaproteobacteria</taxon>
        <taxon>Acetobacterales</taxon>
        <taxon>Acetobacteraceae</taxon>
        <taxon>environmental samples</taxon>
    </lineage>
</organism>
<reference evidence="3" key="1">
    <citation type="submission" date="2020-02" db="EMBL/GenBank/DDBJ databases">
        <authorList>
            <person name="Meier V. D."/>
        </authorList>
    </citation>
    <scope>NUCLEOTIDE SEQUENCE</scope>
    <source>
        <strain evidence="3">AVDCRST_MAG08</strain>
    </source>
</reference>
<dbReference type="HAMAP" id="MF_00489">
    <property type="entry name" value="UPF0178"/>
    <property type="match status" value="1"/>
</dbReference>
<evidence type="ECO:0000313" key="3">
    <source>
        <dbReference type="EMBL" id="CAA9261345.1"/>
    </source>
</evidence>
<dbReference type="AlphaFoldDB" id="A0A6J4IX28"/>
<dbReference type="EMBL" id="CADCTG010000199">
    <property type="protein sequence ID" value="CAA9261345.1"/>
    <property type="molecule type" value="Genomic_DNA"/>
</dbReference>
<protein>
    <recommendedName>
        <fullName evidence="2">UPF0178 protein AVDCRST_MAG08-2694</fullName>
    </recommendedName>
</protein>
<comment type="similarity">
    <text evidence="1 2">Belongs to the UPF0178 family.</text>
</comment>
<accession>A0A6J4IX28</accession>
<dbReference type="InterPro" id="IPR003791">
    <property type="entry name" value="UPF0178"/>
</dbReference>
<dbReference type="PANTHER" id="PTHR35146">
    <property type="entry name" value="UPF0178 PROTEIN YAII"/>
    <property type="match status" value="1"/>
</dbReference>
<dbReference type="CDD" id="cd18720">
    <property type="entry name" value="PIN_YqxD-like"/>
    <property type="match status" value="1"/>
</dbReference>
<name>A0A6J4IX28_9PROT</name>
<proteinExistence type="inferred from homology"/>
<evidence type="ECO:0000256" key="1">
    <source>
        <dbReference type="ARBA" id="ARBA00008522"/>
    </source>
</evidence>
<gene>
    <name evidence="3" type="ORF">AVDCRST_MAG08-2694</name>
</gene>
<sequence length="166" mass="17178">MAATTIYVDGDACPVRDEVFRVSARLGLPVRVVSNGSRPARPPGLPLVETVVVEAGADAADDWIAERIVRGDVCVTADIPLAARCLERGARALSPKGQLWTTDNIGGAVAGRAVARGLREAGVATGGPAPLTRADRSRFLSALDAAVAAAGRDLTAPPARPWVSFE</sequence>
<dbReference type="Pfam" id="PF02639">
    <property type="entry name" value="DUF188"/>
    <property type="match status" value="1"/>
</dbReference>
<dbReference type="NCBIfam" id="NF001095">
    <property type="entry name" value="PRK00124.1"/>
    <property type="match status" value="1"/>
</dbReference>
<dbReference type="PANTHER" id="PTHR35146:SF1">
    <property type="entry name" value="UPF0178 PROTEIN YAII"/>
    <property type="match status" value="1"/>
</dbReference>